<name>E9GAR1_DAPPU</name>
<dbReference type="PhylomeDB" id="E9GAR1"/>
<dbReference type="FunCoup" id="E9GAR1">
    <property type="interactions" value="10"/>
</dbReference>
<gene>
    <name evidence="2" type="ORF">DAPPUDRAFT_315758</name>
</gene>
<keyword evidence="1" id="KW-0812">Transmembrane</keyword>
<feature type="transmembrane region" description="Helical" evidence="1">
    <location>
        <begin position="60"/>
        <end position="80"/>
    </location>
</feature>
<dbReference type="EMBL" id="GL732537">
    <property type="protein sequence ID" value="EFX83496.1"/>
    <property type="molecule type" value="Genomic_DNA"/>
</dbReference>
<dbReference type="KEGG" id="dpx:DAPPUDRAFT_315758"/>
<keyword evidence="1" id="KW-1133">Transmembrane helix</keyword>
<protein>
    <submittedName>
        <fullName evidence="2">Uncharacterized protein</fullName>
    </submittedName>
</protein>
<evidence type="ECO:0000256" key="1">
    <source>
        <dbReference type="SAM" id="Phobius"/>
    </source>
</evidence>
<dbReference type="Proteomes" id="UP000000305">
    <property type="component" value="Unassembled WGS sequence"/>
</dbReference>
<dbReference type="OrthoDB" id="6585706at2759"/>
<dbReference type="InParanoid" id="E9GAR1"/>
<keyword evidence="1" id="KW-0472">Membrane</keyword>
<accession>E9GAR1</accession>
<evidence type="ECO:0000313" key="3">
    <source>
        <dbReference type="Proteomes" id="UP000000305"/>
    </source>
</evidence>
<evidence type="ECO:0000313" key="2">
    <source>
        <dbReference type="EMBL" id="EFX83496.1"/>
    </source>
</evidence>
<proteinExistence type="predicted"/>
<dbReference type="AlphaFoldDB" id="E9GAR1"/>
<dbReference type="HOGENOM" id="CLU_2335718_0_0_1"/>
<reference evidence="2 3" key="1">
    <citation type="journal article" date="2011" name="Science">
        <title>The ecoresponsive genome of Daphnia pulex.</title>
        <authorList>
            <person name="Colbourne J.K."/>
            <person name="Pfrender M.E."/>
            <person name="Gilbert D."/>
            <person name="Thomas W.K."/>
            <person name="Tucker A."/>
            <person name="Oakley T.H."/>
            <person name="Tokishita S."/>
            <person name="Aerts A."/>
            <person name="Arnold G.J."/>
            <person name="Basu M.K."/>
            <person name="Bauer D.J."/>
            <person name="Caceres C.E."/>
            <person name="Carmel L."/>
            <person name="Casola C."/>
            <person name="Choi J.H."/>
            <person name="Detter J.C."/>
            <person name="Dong Q."/>
            <person name="Dusheyko S."/>
            <person name="Eads B.D."/>
            <person name="Frohlich T."/>
            <person name="Geiler-Samerotte K.A."/>
            <person name="Gerlach D."/>
            <person name="Hatcher P."/>
            <person name="Jogdeo S."/>
            <person name="Krijgsveld J."/>
            <person name="Kriventseva E.V."/>
            <person name="Kultz D."/>
            <person name="Laforsch C."/>
            <person name="Lindquist E."/>
            <person name="Lopez J."/>
            <person name="Manak J.R."/>
            <person name="Muller J."/>
            <person name="Pangilinan J."/>
            <person name="Patwardhan R.P."/>
            <person name="Pitluck S."/>
            <person name="Pritham E.J."/>
            <person name="Rechtsteiner A."/>
            <person name="Rho M."/>
            <person name="Rogozin I.B."/>
            <person name="Sakarya O."/>
            <person name="Salamov A."/>
            <person name="Schaack S."/>
            <person name="Shapiro H."/>
            <person name="Shiga Y."/>
            <person name="Skalitzky C."/>
            <person name="Smith Z."/>
            <person name="Souvorov A."/>
            <person name="Sung W."/>
            <person name="Tang Z."/>
            <person name="Tsuchiya D."/>
            <person name="Tu H."/>
            <person name="Vos H."/>
            <person name="Wang M."/>
            <person name="Wolf Y.I."/>
            <person name="Yamagata H."/>
            <person name="Yamada T."/>
            <person name="Ye Y."/>
            <person name="Shaw J.R."/>
            <person name="Andrews J."/>
            <person name="Crease T.J."/>
            <person name="Tang H."/>
            <person name="Lucas S.M."/>
            <person name="Robertson H.M."/>
            <person name="Bork P."/>
            <person name="Koonin E.V."/>
            <person name="Zdobnov E.M."/>
            <person name="Grigoriev I.V."/>
            <person name="Lynch M."/>
            <person name="Boore J.L."/>
        </authorList>
    </citation>
    <scope>NUCLEOTIDE SEQUENCE [LARGE SCALE GENOMIC DNA]</scope>
</reference>
<sequence length="98" mass="11365">MNPPSDCYRRDYGEKESVDEIRHRINSLRQMVEEEVGEKQLEDLKKSSKKRTESMDTGSLLSFTFGFILFLLIAVGCYAFRSLYLAIMKRYGSTPITQ</sequence>
<keyword evidence="3" id="KW-1185">Reference proteome</keyword>
<organism evidence="2 3">
    <name type="scientific">Daphnia pulex</name>
    <name type="common">Water flea</name>
    <dbReference type="NCBI Taxonomy" id="6669"/>
    <lineage>
        <taxon>Eukaryota</taxon>
        <taxon>Metazoa</taxon>
        <taxon>Ecdysozoa</taxon>
        <taxon>Arthropoda</taxon>
        <taxon>Crustacea</taxon>
        <taxon>Branchiopoda</taxon>
        <taxon>Diplostraca</taxon>
        <taxon>Cladocera</taxon>
        <taxon>Anomopoda</taxon>
        <taxon>Daphniidae</taxon>
        <taxon>Daphnia</taxon>
    </lineage>
</organism>